<dbReference type="Proteomes" id="UP000596661">
    <property type="component" value="Chromosome 1"/>
</dbReference>
<organism evidence="2 3">
    <name type="scientific">Cannabis sativa</name>
    <name type="common">Hemp</name>
    <name type="synonym">Marijuana</name>
    <dbReference type="NCBI Taxonomy" id="3483"/>
    <lineage>
        <taxon>Eukaryota</taxon>
        <taxon>Viridiplantae</taxon>
        <taxon>Streptophyta</taxon>
        <taxon>Embryophyta</taxon>
        <taxon>Tracheophyta</taxon>
        <taxon>Spermatophyta</taxon>
        <taxon>Magnoliopsida</taxon>
        <taxon>eudicotyledons</taxon>
        <taxon>Gunneridae</taxon>
        <taxon>Pentapetalae</taxon>
        <taxon>rosids</taxon>
        <taxon>fabids</taxon>
        <taxon>Rosales</taxon>
        <taxon>Cannabaceae</taxon>
        <taxon>Cannabis</taxon>
    </lineage>
</organism>
<protein>
    <submittedName>
        <fullName evidence="2">Uncharacterized protein</fullName>
    </submittedName>
</protein>
<dbReference type="Gramene" id="evm.model.01.2021">
    <property type="protein sequence ID" value="cds.evm.model.01.2021"/>
    <property type="gene ID" value="evm.TU.01.2021"/>
</dbReference>
<feature type="compositionally biased region" description="Acidic residues" evidence="1">
    <location>
        <begin position="84"/>
        <end position="97"/>
    </location>
</feature>
<keyword evidence="3" id="KW-1185">Reference proteome</keyword>
<dbReference type="EnsemblPlants" id="evm.model.01.2021">
    <property type="protein sequence ID" value="cds.evm.model.01.2021"/>
    <property type="gene ID" value="evm.TU.01.2021"/>
</dbReference>
<feature type="compositionally biased region" description="Basic and acidic residues" evidence="1">
    <location>
        <begin position="23"/>
        <end position="41"/>
    </location>
</feature>
<dbReference type="EMBL" id="UZAU01000056">
    <property type="status" value="NOT_ANNOTATED_CDS"/>
    <property type="molecule type" value="Genomic_DNA"/>
</dbReference>
<reference evidence="2" key="2">
    <citation type="submission" date="2021-03" db="UniProtKB">
        <authorList>
            <consortium name="EnsemblPlants"/>
        </authorList>
    </citation>
    <scope>IDENTIFICATION</scope>
</reference>
<evidence type="ECO:0000313" key="3">
    <source>
        <dbReference type="Proteomes" id="UP000596661"/>
    </source>
</evidence>
<evidence type="ECO:0000256" key="1">
    <source>
        <dbReference type="SAM" id="MobiDB-lite"/>
    </source>
</evidence>
<feature type="region of interest" description="Disordered" evidence="1">
    <location>
        <begin position="23"/>
        <end position="111"/>
    </location>
</feature>
<feature type="compositionally biased region" description="Basic and acidic residues" evidence="1">
    <location>
        <begin position="50"/>
        <end position="65"/>
    </location>
</feature>
<accession>A0A803NJF3</accession>
<dbReference type="AlphaFoldDB" id="A0A803NJF3"/>
<name>A0A803NJF3_CANSA</name>
<reference evidence="2" key="1">
    <citation type="submission" date="2018-11" db="EMBL/GenBank/DDBJ databases">
        <authorList>
            <person name="Grassa J C."/>
        </authorList>
    </citation>
    <scope>NUCLEOTIDE SEQUENCE [LARGE SCALE GENOMIC DNA]</scope>
</reference>
<evidence type="ECO:0000313" key="2">
    <source>
        <dbReference type="EnsemblPlants" id="cds.evm.model.01.2021"/>
    </source>
</evidence>
<sequence length="314" mass="35469">MAAASRAIAERIPLVDLVLKIKDARGDVDSNAKTGDIEDQTKVTSRHKKDQTYKDSILEDPMKEGDESEETNSTEPGDNNQDMPVDDDAEKEDDLDESNPMGVAGDTTTQHLERKIEELTKLTEMISRKQNGIVFDSEEEDMEPCVKRIIDAQLLENFKIPYRELYEGRKNHRDHLSKYNRMMQTAWSRKSSLGSSSPASPWNISSSYTGPLRSTNALVGRPLVVPEPRNPYLLGVVPPTLDGYVATIFGGLYIARSTRNALKRYLNELEPDDTCNLVQSFAQRPRMMNLLVTFIEDDVKYVYSPHNDPLVIET</sequence>
<proteinExistence type="predicted"/>